<name>A0A5B9EDS7_9BACT</name>
<dbReference type="PROSITE" id="PS00138">
    <property type="entry name" value="SUBTILASE_SER"/>
    <property type="match status" value="1"/>
</dbReference>
<protein>
    <submittedName>
        <fullName evidence="10">Peptidase S53</fullName>
    </submittedName>
</protein>
<evidence type="ECO:0000256" key="8">
    <source>
        <dbReference type="SAM" id="MobiDB-lite"/>
    </source>
</evidence>
<dbReference type="InterPro" id="IPR030400">
    <property type="entry name" value="Sedolisin_dom"/>
</dbReference>
<dbReference type="AlphaFoldDB" id="A0A5B9EDS7"/>
<keyword evidence="7" id="KW-0865">Zymogen</keyword>
<keyword evidence="2" id="KW-0645">Protease</keyword>
<evidence type="ECO:0000256" key="1">
    <source>
        <dbReference type="ARBA" id="ARBA00001913"/>
    </source>
</evidence>
<evidence type="ECO:0000256" key="4">
    <source>
        <dbReference type="ARBA" id="ARBA00022801"/>
    </source>
</evidence>
<sequence length="918" mass="93474">MRRLRIFPARALALSIAMLVVLQASTLFAVQPSRRINAIDDAQRAPMSGNVSPRVRGASDLGELPGSQQLEQLTLRFSMSAAQEAALTQLLQDQQNPNSSRYHQWLTPEEYGAQFGMAQADLDQATAWLASKGLTVTEVARSKNFITFSGPVSAVEKAFQTSIHSVQSGSETNFANISEPVLPATLQSVVTGITGLNNFKLKPHVSPRFTSDKSGSHFLAPGDLYTIYDMKSLVSGGTTGSGVTIAVMGQTEISLSQVATFRSVSGLSTNAPTLKLYGTTPGTVNTDLAEAMLDVEWSGAAAPSASILYVYSKDVVDTSLTQAINNNLAPIITISYGLCESGWGQSNLTTYNALFRQANAQGQTIVGPTGDSGATDCDYSSGSTTVTSAQNGLAVDFPASSPYVTALGGTMFNEGSATGATTYWSGSNGSNQGSALSYIPEAAWNETTSGSALAGSGGGKSDYFAKPAWQTGTGVPADYVRDVPDIAFNAASGHDGYLICMTTYCTNGYRASDDTLAVVGGTSVSTPIFAGVLALVEQKTGSRIGNANPTIYALANSTYYSSAFHDVTVGDNKQPCTSGTTDCPSGTTSIGYSATTGYDLATGWGSLDVANFVNDWSAVTPLSSGGSAISTTTVTASPTNVTAGNSVSVVVAVASGTSGVTTTPTGTVQLLVDGTATGSTLTLSSGTATGTVSTTSLSSGNHTITASYSGDTTYGSSLGSATIDVVAASTADFTLSPSTATATVSSGGTASPITFTVASVNGFVGSISFSASSSTSLAAQYTFSVSPVTLASGGTATTALTLYAYQSSAKVGSGMTQLATQQAALRRGEKAAAGGAVVLAGLLCMLLPRRRRLPILLLIGFSTVLMTGLSGCGSSSSGSSSSVTKTSTGTYTITVTATSSSTSSTATSHTSTVTFVVN</sequence>
<evidence type="ECO:0000259" key="9">
    <source>
        <dbReference type="PROSITE" id="PS51695"/>
    </source>
</evidence>
<dbReference type="Proteomes" id="UP000321820">
    <property type="component" value="Chromosome"/>
</dbReference>
<evidence type="ECO:0000313" key="11">
    <source>
        <dbReference type="Proteomes" id="UP000321820"/>
    </source>
</evidence>
<dbReference type="PROSITE" id="PS51695">
    <property type="entry name" value="SEDOLISIN"/>
    <property type="match status" value="1"/>
</dbReference>
<evidence type="ECO:0000256" key="5">
    <source>
        <dbReference type="ARBA" id="ARBA00022825"/>
    </source>
</evidence>
<organism evidence="10 11">
    <name type="scientific">Terriglobus albidus</name>
    <dbReference type="NCBI Taxonomy" id="1592106"/>
    <lineage>
        <taxon>Bacteria</taxon>
        <taxon>Pseudomonadati</taxon>
        <taxon>Acidobacteriota</taxon>
        <taxon>Terriglobia</taxon>
        <taxon>Terriglobales</taxon>
        <taxon>Acidobacteriaceae</taxon>
        <taxon>Terriglobus</taxon>
    </lineage>
</organism>
<dbReference type="InterPro" id="IPR050819">
    <property type="entry name" value="Tripeptidyl-peptidase_I"/>
</dbReference>
<proteinExistence type="predicted"/>
<dbReference type="InterPro" id="IPR036852">
    <property type="entry name" value="Peptidase_S8/S53_dom_sf"/>
</dbReference>
<evidence type="ECO:0000256" key="6">
    <source>
        <dbReference type="ARBA" id="ARBA00022837"/>
    </source>
</evidence>
<keyword evidence="6" id="KW-0106">Calcium</keyword>
<keyword evidence="4" id="KW-0378">Hydrolase</keyword>
<dbReference type="PANTHER" id="PTHR14218">
    <property type="entry name" value="PROTEASE S8 TRIPEPTIDYL PEPTIDASE I CLN2"/>
    <property type="match status" value="1"/>
</dbReference>
<keyword evidence="11" id="KW-1185">Reference proteome</keyword>
<evidence type="ECO:0000256" key="2">
    <source>
        <dbReference type="ARBA" id="ARBA00022670"/>
    </source>
</evidence>
<dbReference type="OrthoDB" id="127592at2"/>
<dbReference type="KEGG" id="talb:FTW19_15435"/>
<dbReference type="InterPro" id="IPR023828">
    <property type="entry name" value="Peptidase_S8_Ser-AS"/>
</dbReference>
<dbReference type="CDD" id="cd04056">
    <property type="entry name" value="Peptidases_S53"/>
    <property type="match status" value="1"/>
</dbReference>
<gene>
    <name evidence="10" type="ORF">FTW19_15435</name>
</gene>
<dbReference type="Pfam" id="PF09286">
    <property type="entry name" value="Pro-kuma_activ"/>
    <property type="match status" value="1"/>
</dbReference>
<dbReference type="PANTHER" id="PTHR14218:SF15">
    <property type="entry name" value="TRIPEPTIDYL-PEPTIDASE 1"/>
    <property type="match status" value="1"/>
</dbReference>
<dbReference type="GO" id="GO:0046872">
    <property type="term" value="F:metal ion binding"/>
    <property type="evidence" value="ECO:0007669"/>
    <property type="project" value="UniProtKB-KW"/>
</dbReference>
<evidence type="ECO:0000256" key="3">
    <source>
        <dbReference type="ARBA" id="ARBA00022723"/>
    </source>
</evidence>
<dbReference type="InterPro" id="IPR013783">
    <property type="entry name" value="Ig-like_fold"/>
</dbReference>
<comment type="cofactor">
    <cofactor evidence="1">
        <name>Ca(2+)</name>
        <dbReference type="ChEBI" id="CHEBI:29108"/>
    </cofactor>
</comment>
<dbReference type="InterPro" id="IPR015366">
    <property type="entry name" value="S53_propep"/>
</dbReference>
<dbReference type="SUPFAM" id="SSF52743">
    <property type="entry name" value="Subtilisin-like"/>
    <property type="match status" value="1"/>
</dbReference>
<reference evidence="10 11" key="1">
    <citation type="submission" date="2019-08" db="EMBL/GenBank/DDBJ databases">
        <title>Complete genome sequence of Terriglobus albidus strain ORNL.</title>
        <authorList>
            <person name="Podar M."/>
        </authorList>
    </citation>
    <scope>NUCLEOTIDE SEQUENCE [LARGE SCALE GENOMIC DNA]</scope>
    <source>
        <strain evidence="10 11">ORNL</strain>
    </source>
</reference>
<dbReference type="Gene3D" id="2.60.40.10">
    <property type="entry name" value="Immunoglobulins"/>
    <property type="match status" value="1"/>
</dbReference>
<dbReference type="Gene3D" id="3.40.50.200">
    <property type="entry name" value="Peptidase S8/S53 domain"/>
    <property type="match status" value="1"/>
</dbReference>
<dbReference type="RefSeq" id="WP_147648459.1">
    <property type="nucleotide sequence ID" value="NZ_CP042806.1"/>
</dbReference>
<dbReference type="EMBL" id="CP042806">
    <property type="protein sequence ID" value="QEE29265.1"/>
    <property type="molecule type" value="Genomic_DNA"/>
</dbReference>
<keyword evidence="5" id="KW-0720">Serine protease</keyword>
<dbReference type="GO" id="GO:0004252">
    <property type="term" value="F:serine-type endopeptidase activity"/>
    <property type="evidence" value="ECO:0007669"/>
    <property type="project" value="InterPro"/>
</dbReference>
<evidence type="ECO:0000313" key="10">
    <source>
        <dbReference type="EMBL" id="QEE29265.1"/>
    </source>
</evidence>
<dbReference type="SUPFAM" id="SSF54897">
    <property type="entry name" value="Protease propeptides/inhibitors"/>
    <property type="match status" value="1"/>
</dbReference>
<evidence type="ECO:0000256" key="7">
    <source>
        <dbReference type="ARBA" id="ARBA00023145"/>
    </source>
</evidence>
<dbReference type="GO" id="GO:0008240">
    <property type="term" value="F:tripeptidyl-peptidase activity"/>
    <property type="evidence" value="ECO:0007669"/>
    <property type="project" value="TreeGrafter"/>
</dbReference>
<feature type="domain" description="Peptidase S53" evidence="9">
    <location>
        <begin position="218"/>
        <end position="619"/>
    </location>
</feature>
<dbReference type="InterPro" id="IPR032109">
    <property type="entry name" value="Big_3_5"/>
</dbReference>
<accession>A0A5B9EDS7</accession>
<dbReference type="Pfam" id="PF16640">
    <property type="entry name" value="Big_3_5"/>
    <property type="match status" value="1"/>
</dbReference>
<keyword evidence="3" id="KW-0479">Metal-binding</keyword>
<dbReference type="SMART" id="SM00944">
    <property type="entry name" value="Pro-kuma_activ"/>
    <property type="match status" value="1"/>
</dbReference>
<dbReference type="GO" id="GO:0006508">
    <property type="term" value="P:proteolysis"/>
    <property type="evidence" value="ECO:0007669"/>
    <property type="project" value="UniProtKB-KW"/>
</dbReference>
<feature type="region of interest" description="Disordered" evidence="8">
    <location>
        <begin position="44"/>
        <end position="63"/>
    </location>
</feature>
<dbReference type="CDD" id="cd11377">
    <property type="entry name" value="Pro-peptidase_S53"/>
    <property type="match status" value="1"/>
</dbReference>